<sequence>MALTFASKSQSCLLCDKKGCRMTSVDSSGKNYGFKEDDDITSEDVEEVVADFGSNEDLDAEEPPATLDFDDQCADLQAPELCPGEIDAINAVLGESEDEEPNFIQNQTPDSDAEEDAKEDAEVTWEDQDDYVPGEGDDEDEDMQQYAERIGKGRRYLSNRLFVRFRTRRPALGIFHCYAVWDSTTSSAPARGSTPERYYMKTLFKMRSEAADDLRQRPLPRKIFLLPYSYPGGKAYMQRKFLDTMAISARVGAPSFYVTFAGNPEWPEIIHQRKHEKQPLTELYDIQWRVFLRKLNELKKNLKQCFGEQEPGRLCGRNGSPVSESVSTMTEADKLEEIKQLVLANNQRVNDLIRKGSTKPLKSSRLDVQMRFNEEVVALLEDHADIPNVAEAMASLKARNSLLKKGDTRPEIFRFFDIHRESKPDIPYAACVHEALQDFAKVEATVPTSSHNPRVPVERKRA</sequence>
<dbReference type="AlphaFoldDB" id="A0AA39I3J2"/>
<keyword evidence="4" id="KW-1185">Reference proteome</keyword>
<feature type="domain" description="Helitron helicase-like" evidence="2">
    <location>
        <begin position="198"/>
        <end position="308"/>
    </location>
</feature>
<evidence type="ECO:0000259" key="2">
    <source>
        <dbReference type="Pfam" id="PF14214"/>
    </source>
</evidence>
<dbReference type="Pfam" id="PF14214">
    <property type="entry name" value="Helitron_like_N"/>
    <property type="match status" value="1"/>
</dbReference>
<dbReference type="Proteomes" id="UP001175271">
    <property type="component" value="Unassembled WGS sequence"/>
</dbReference>
<evidence type="ECO:0000313" key="4">
    <source>
        <dbReference type="Proteomes" id="UP001175271"/>
    </source>
</evidence>
<gene>
    <name evidence="3" type="ORF">QR680_012862</name>
</gene>
<accession>A0AA39I3J2</accession>
<evidence type="ECO:0000313" key="3">
    <source>
        <dbReference type="EMBL" id="KAK0417172.1"/>
    </source>
</evidence>
<dbReference type="EMBL" id="JAUCMV010000002">
    <property type="protein sequence ID" value="KAK0417172.1"/>
    <property type="molecule type" value="Genomic_DNA"/>
</dbReference>
<feature type="compositionally biased region" description="Acidic residues" evidence="1">
    <location>
        <begin position="111"/>
        <end position="140"/>
    </location>
</feature>
<evidence type="ECO:0000256" key="1">
    <source>
        <dbReference type="SAM" id="MobiDB-lite"/>
    </source>
</evidence>
<feature type="region of interest" description="Disordered" evidence="1">
    <location>
        <begin position="21"/>
        <end position="41"/>
    </location>
</feature>
<organism evidence="3 4">
    <name type="scientific">Steinernema hermaphroditum</name>
    <dbReference type="NCBI Taxonomy" id="289476"/>
    <lineage>
        <taxon>Eukaryota</taxon>
        <taxon>Metazoa</taxon>
        <taxon>Ecdysozoa</taxon>
        <taxon>Nematoda</taxon>
        <taxon>Chromadorea</taxon>
        <taxon>Rhabditida</taxon>
        <taxon>Tylenchina</taxon>
        <taxon>Panagrolaimomorpha</taxon>
        <taxon>Strongyloidoidea</taxon>
        <taxon>Steinernematidae</taxon>
        <taxon>Steinernema</taxon>
    </lineage>
</organism>
<feature type="region of interest" description="Disordered" evidence="1">
    <location>
        <begin position="96"/>
        <end position="140"/>
    </location>
</feature>
<proteinExistence type="predicted"/>
<comment type="caution">
    <text evidence="3">The sequence shown here is derived from an EMBL/GenBank/DDBJ whole genome shotgun (WGS) entry which is preliminary data.</text>
</comment>
<protein>
    <recommendedName>
        <fullName evidence="2">Helitron helicase-like domain-containing protein</fullName>
    </recommendedName>
</protein>
<dbReference type="InterPro" id="IPR025476">
    <property type="entry name" value="Helitron_helicase-like"/>
</dbReference>
<reference evidence="3" key="1">
    <citation type="submission" date="2023-06" db="EMBL/GenBank/DDBJ databases">
        <title>Genomic analysis of the entomopathogenic nematode Steinernema hermaphroditum.</title>
        <authorList>
            <person name="Schwarz E.M."/>
            <person name="Heppert J.K."/>
            <person name="Baniya A."/>
            <person name="Schwartz H.T."/>
            <person name="Tan C.-H."/>
            <person name="Antoshechkin I."/>
            <person name="Sternberg P.W."/>
            <person name="Goodrich-Blair H."/>
            <person name="Dillman A.R."/>
        </authorList>
    </citation>
    <scope>NUCLEOTIDE SEQUENCE</scope>
    <source>
        <strain evidence="3">PS9179</strain>
        <tissue evidence="3">Whole animal</tissue>
    </source>
</reference>
<name>A0AA39I3J2_9BILA</name>